<evidence type="ECO:0000313" key="6">
    <source>
        <dbReference type="Proteomes" id="UP000036987"/>
    </source>
</evidence>
<dbReference type="AlphaFoldDB" id="A0A0K9P996"/>
<comment type="similarity">
    <text evidence="1">Belongs to the PPR family. PCMP-H subfamily.</text>
</comment>
<reference evidence="6" key="1">
    <citation type="journal article" date="2016" name="Nature">
        <title>The genome of the seagrass Zostera marina reveals angiosperm adaptation to the sea.</title>
        <authorList>
            <person name="Olsen J.L."/>
            <person name="Rouze P."/>
            <person name="Verhelst B."/>
            <person name="Lin Y.-C."/>
            <person name="Bayer T."/>
            <person name="Collen J."/>
            <person name="Dattolo E."/>
            <person name="De Paoli E."/>
            <person name="Dittami S."/>
            <person name="Maumus F."/>
            <person name="Michel G."/>
            <person name="Kersting A."/>
            <person name="Lauritano C."/>
            <person name="Lohaus R."/>
            <person name="Toepel M."/>
            <person name="Tonon T."/>
            <person name="Vanneste K."/>
            <person name="Amirebrahimi M."/>
            <person name="Brakel J."/>
            <person name="Bostroem C."/>
            <person name="Chovatia M."/>
            <person name="Grimwood J."/>
            <person name="Jenkins J.W."/>
            <person name="Jueterbock A."/>
            <person name="Mraz A."/>
            <person name="Stam W.T."/>
            <person name="Tice H."/>
            <person name="Bornberg-Bauer E."/>
            <person name="Green P.J."/>
            <person name="Pearson G.A."/>
            <person name="Procaccini G."/>
            <person name="Duarte C.M."/>
            <person name="Schmutz J."/>
            <person name="Reusch T.B.H."/>
            <person name="Van de Peer Y."/>
        </authorList>
    </citation>
    <scope>NUCLEOTIDE SEQUENCE [LARGE SCALE GENOMIC DNA]</scope>
    <source>
        <strain evidence="6">cv. Finnish</strain>
    </source>
</reference>
<feature type="domain" description="DYW" evidence="4">
    <location>
        <begin position="657"/>
        <end position="731"/>
    </location>
</feature>
<dbReference type="Pfam" id="PF12854">
    <property type="entry name" value="PPR_1"/>
    <property type="match status" value="1"/>
</dbReference>
<dbReference type="InterPro" id="IPR032867">
    <property type="entry name" value="DYW_dom"/>
</dbReference>
<dbReference type="InterPro" id="IPR011990">
    <property type="entry name" value="TPR-like_helical_dom_sf"/>
</dbReference>
<dbReference type="OrthoDB" id="1920279at2759"/>
<dbReference type="OMA" id="CKYHSER"/>
<dbReference type="InterPro" id="IPR002885">
    <property type="entry name" value="PPR_rpt"/>
</dbReference>
<dbReference type="InterPro" id="IPR046848">
    <property type="entry name" value="E_motif"/>
</dbReference>
<dbReference type="GO" id="GO:0008270">
    <property type="term" value="F:zinc ion binding"/>
    <property type="evidence" value="ECO:0007669"/>
    <property type="project" value="InterPro"/>
</dbReference>
<dbReference type="PANTHER" id="PTHR24015:SF517">
    <property type="entry name" value="OS11G0256100 PROTEIN"/>
    <property type="match status" value="1"/>
</dbReference>
<dbReference type="PROSITE" id="PS51375">
    <property type="entry name" value="PPR"/>
    <property type="match status" value="3"/>
</dbReference>
<organism evidence="5 6">
    <name type="scientific">Zostera marina</name>
    <name type="common">Eelgrass</name>
    <dbReference type="NCBI Taxonomy" id="29655"/>
    <lineage>
        <taxon>Eukaryota</taxon>
        <taxon>Viridiplantae</taxon>
        <taxon>Streptophyta</taxon>
        <taxon>Embryophyta</taxon>
        <taxon>Tracheophyta</taxon>
        <taxon>Spermatophyta</taxon>
        <taxon>Magnoliopsida</taxon>
        <taxon>Liliopsida</taxon>
        <taxon>Zosteraceae</taxon>
        <taxon>Zostera</taxon>
    </lineage>
</organism>
<gene>
    <name evidence="5" type="ORF">ZOSMA_34G00160</name>
</gene>
<name>A0A0K9P996_ZOSMR</name>
<keyword evidence="6" id="KW-1185">Reference proteome</keyword>
<feature type="repeat" description="PPR" evidence="3">
    <location>
        <begin position="459"/>
        <end position="494"/>
    </location>
</feature>
<dbReference type="Pfam" id="PF14432">
    <property type="entry name" value="DYW_deaminase"/>
    <property type="match status" value="1"/>
</dbReference>
<evidence type="ECO:0000256" key="3">
    <source>
        <dbReference type="PROSITE-ProRule" id="PRU00708"/>
    </source>
</evidence>
<dbReference type="Pfam" id="PF20431">
    <property type="entry name" value="E_motif"/>
    <property type="match status" value="1"/>
</dbReference>
<proteinExistence type="inferred from homology"/>
<protein>
    <submittedName>
        <fullName evidence="5">Pentatricopeptide repeat protein 78</fullName>
    </submittedName>
</protein>
<sequence length="731" mass="81841">MCRRIQSATFQWNLRIAHKSRHDPHVALQLYKSMLSHQVSPNNHTFPAILKASGTLRDPTIPPQLHAHLTQLGLLNTHPHASSSIIDAYGKCSLPHDALKVFHQIPDCVLDSFIWTCIINSLCFNGLTSWAFRIFESMRRFSENHGWRSDAVTLATLVSGCDSSCSVKMLHSLVVKTGFHWNVRLVNALVHAYATFGAVDDASDCFHCVDIDRRDVISWNTMISAFGKNGKNKEALMLFDEMLELNIVPNHVTLISVLKCCAQQGCREMSQRMHDHIVAHHSSFANDIAILTALVDMHARCGDFKQARRIFDGIKGKNTICWSAMIAAYEQSSQPEDALYLFKRMLMKEEDTIKPNSITMLSVVAAYSNIGASRPCQMIHKFVLAIGLTADTRILSVLIDMYAKCGNIDLARNLFADSSDIEKSVSLWTSMIGAEGMHGEGKKALFQFLRMQDEGIQPNDVTFIALLSACNHAGLVEEGTSIFKNMERNHGVVPNTKHYAVVVDLFGRFGMLDEAFGIISKMPIEPDLAVWGSLLGSCHIHGNCKIGSLVEEQILKLNPASSGHRVLLSNMYSNAGRWEDVIRTRLDMRINNIRKEPGCSFVEIGLKVYSFVAEDRSHSDSEVIYQELEALDSRIGGGDGCYLEKGLGELCSDKSKHHSERLAIAFAIIMSRKGSISKTEPIRITKNLRICRDCHVYTKLISKEVNRELIVRDSHRFHHFKNGSCSCGDYW</sequence>
<dbReference type="GO" id="GO:0003723">
    <property type="term" value="F:RNA binding"/>
    <property type="evidence" value="ECO:0000318"/>
    <property type="project" value="GO_Central"/>
</dbReference>
<accession>A0A0K9P996</accession>
<dbReference type="InterPro" id="IPR046960">
    <property type="entry name" value="PPR_At4g14850-like_plant"/>
</dbReference>
<dbReference type="PANTHER" id="PTHR24015">
    <property type="entry name" value="OS07G0578800 PROTEIN-RELATED"/>
    <property type="match status" value="1"/>
</dbReference>
<dbReference type="EMBL" id="LFYR01001099">
    <property type="protein sequence ID" value="KMZ64740.1"/>
    <property type="molecule type" value="Genomic_DNA"/>
</dbReference>
<dbReference type="Pfam" id="PF13812">
    <property type="entry name" value="PPR_3"/>
    <property type="match status" value="1"/>
</dbReference>
<dbReference type="Proteomes" id="UP000036987">
    <property type="component" value="Unassembled WGS sequence"/>
</dbReference>
<evidence type="ECO:0000313" key="5">
    <source>
        <dbReference type="EMBL" id="KMZ64740.1"/>
    </source>
</evidence>
<evidence type="ECO:0000256" key="2">
    <source>
        <dbReference type="ARBA" id="ARBA00022737"/>
    </source>
</evidence>
<dbReference type="Pfam" id="PF01535">
    <property type="entry name" value="PPR"/>
    <property type="match status" value="4"/>
</dbReference>
<evidence type="ECO:0000256" key="1">
    <source>
        <dbReference type="ARBA" id="ARBA00006643"/>
    </source>
</evidence>
<keyword evidence="2" id="KW-0677">Repeat</keyword>
<dbReference type="GO" id="GO:0009451">
    <property type="term" value="P:RNA modification"/>
    <property type="evidence" value="ECO:0000318"/>
    <property type="project" value="GO_Central"/>
</dbReference>
<dbReference type="Pfam" id="PF13041">
    <property type="entry name" value="PPR_2"/>
    <property type="match status" value="1"/>
</dbReference>
<dbReference type="NCBIfam" id="TIGR00756">
    <property type="entry name" value="PPR"/>
    <property type="match status" value="3"/>
</dbReference>
<dbReference type="GO" id="GO:0003729">
    <property type="term" value="F:mRNA binding"/>
    <property type="evidence" value="ECO:0007669"/>
    <property type="project" value="UniProtKB-ARBA"/>
</dbReference>
<feature type="repeat" description="PPR" evidence="3">
    <location>
        <begin position="215"/>
        <end position="249"/>
    </location>
</feature>
<dbReference type="FunFam" id="1.25.40.10:FF:000690">
    <property type="entry name" value="Pentatricopeptide repeat-containing protein"/>
    <property type="match status" value="1"/>
</dbReference>
<dbReference type="Gene3D" id="1.25.40.10">
    <property type="entry name" value="Tetratricopeptide repeat domain"/>
    <property type="match status" value="5"/>
</dbReference>
<evidence type="ECO:0000259" key="4">
    <source>
        <dbReference type="Pfam" id="PF14432"/>
    </source>
</evidence>
<comment type="caution">
    <text evidence="5">The sequence shown here is derived from an EMBL/GenBank/DDBJ whole genome shotgun (WGS) entry which is preliminary data.</text>
</comment>
<feature type="repeat" description="PPR" evidence="3">
    <location>
        <begin position="318"/>
        <end position="348"/>
    </location>
</feature>
<dbReference type="SUPFAM" id="SSF48452">
    <property type="entry name" value="TPR-like"/>
    <property type="match status" value="1"/>
</dbReference>